<dbReference type="PROSITE" id="PS50158">
    <property type="entry name" value="ZF_CCHC"/>
    <property type="match status" value="1"/>
</dbReference>
<dbReference type="SUPFAM" id="SSF57756">
    <property type="entry name" value="Retrovirus zinc finger-like domains"/>
    <property type="match status" value="1"/>
</dbReference>
<comment type="caution">
    <text evidence="4">The sequence shown here is derived from an EMBL/GenBank/DDBJ whole genome shotgun (WGS) entry which is preliminary data.</text>
</comment>
<organism evidence="4 5">
    <name type="scientific">Salix dunnii</name>
    <dbReference type="NCBI Taxonomy" id="1413687"/>
    <lineage>
        <taxon>Eukaryota</taxon>
        <taxon>Viridiplantae</taxon>
        <taxon>Streptophyta</taxon>
        <taxon>Embryophyta</taxon>
        <taxon>Tracheophyta</taxon>
        <taxon>Spermatophyta</taxon>
        <taxon>Magnoliopsida</taxon>
        <taxon>eudicotyledons</taxon>
        <taxon>Gunneridae</taxon>
        <taxon>Pentapetalae</taxon>
        <taxon>rosids</taxon>
        <taxon>fabids</taxon>
        <taxon>Malpighiales</taxon>
        <taxon>Salicaceae</taxon>
        <taxon>Saliceae</taxon>
        <taxon>Salix</taxon>
    </lineage>
</organism>
<dbReference type="Proteomes" id="UP000657918">
    <property type="component" value="Chromosome 4"/>
</dbReference>
<dbReference type="InterPro" id="IPR036875">
    <property type="entry name" value="Znf_CCHC_sf"/>
</dbReference>
<keyword evidence="1" id="KW-0862">Zinc</keyword>
<dbReference type="OrthoDB" id="1749636at2759"/>
<keyword evidence="5" id="KW-1185">Reference proteome</keyword>
<dbReference type="GO" id="GO:0003676">
    <property type="term" value="F:nucleic acid binding"/>
    <property type="evidence" value="ECO:0007669"/>
    <property type="project" value="InterPro"/>
</dbReference>
<evidence type="ECO:0000256" key="2">
    <source>
        <dbReference type="SAM" id="MobiDB-lite"/>
    </source>
</evidence>
<name>A0A835K6T9_9ROSI</name>
<dbReference type="AlphaFoldDB" id="A0A835K6T9"/>
<dbReference type="PANTHER" id="PTHR47481:SF31">
    <property type="entry name" value="OS01G0873500 PROTEIN"/>
    <property type="match status" value="1"/>
</dbReference>
<evidence type="ECO:0000256" key="1">
    <source>
        <dbReference type="PROSITE-ProRule" id="PRU00047"/>
    </source>
</evidence>
<dbReference type="Pfam" id="PF00098">
    <property type="entry name" value="zf-CCHC"/>
    <property type="match status" value="1"/>
</dbReference>
<sequence>MANTPKSGESSNLDMSRLISEMSKLSSPSIPSHPLPTSFNISSLFTIPMDRTNYLSWKSQFEDILEMHGLSAVVRNNTEPTKLQEDGSVHPEFAKDKLVLSWIKATSSSSIKTLLIPCTTAHQAWIMLAKRLSPLANTRVRILRDQIRTLRKDSNTTVADYLNYAKSLLDSLIQSGATMDDDEFISYVLDGLGLEYKELATTLHLHPDIDFDRFYDLALREEHLQKRMSLTLTTGVAMAADRVPNEHSFNSRLPSPNYNPNHRFGRGRGRNWNQGHGSGRGPRRIGQWEPTQGAWTPDCHSQPRDPRSAIIPSTAILFDGRPPLLPTPPGRAPNSQREQVICFRCDKPGHIARFCPDRKPQAYVAGNFANSPSPVADVADLNWCLDSGATHHMTANATSLPDAHPYTDNLMLNFP</sequence>
<dbReference type="PANTHER" id="PTHR47481">
    <property type="match status" value="1"/>
</dbReference>
<evidence type="ECO:0000259" key="3">
    <source>
        <dbReference type="PROSITE" id="PS50158"/>
    </source>
</evidence>
<dbReference type="EMBL" id="JADGMS010000004">
    <property type="protein sequence ID" value="KAF9684210.1"/>
    <property type="molecule type" value="Genomic_DNA"/>
</dbReference>
<dbReference type="Pfam" id="PF14223">
    <property type="entry name" value="Retrotran_gag_2"/>
    <property type="match status" value="1"/>
</dbReference>
<dbReference type="SMART" id="SM00343">
    <property type="entry name" value="ZnF_C2HC"/>
    <property type="match status" value="1"/>
</dbReference>
<feature type="region of interest" description="Disordered" evidence="2">
    <location>
        <begin position="264"/>
        <end position="305"/>
    </location>
</feature>
<dbReference type="GO" id="GO:0008270">
    <property type="term" value="F:zinc ion binding"/>
    <property type="evidence" value="ECO:0007669"/>
    <property type="project" value="UniProtKB-KW"/>
</dbReference>
<keyword evidence="1" id="KW-0479">Metal-binding</keyword>
<accession>A0A835K6T9</accession>
<keyword evidence="1" id="KW-0863">Zinc-finger</keyword>
<dbReference type="InterPro" id="IPR001878">
    <property type="entry name" value="Znf_CCHC"/>
</dbReference>
<evidence type="ECO:0000313" key="4">
    <source>
        <dbReference type="EMBL" id="KAF9684210.1"/>
    </source>
</evidence>
<feature type="domain" description="CCHC-type" evidence="3">
    <location>
        <begin position="342"/>
        <end position="357"/>
    </location>
</feature>
<proteinExistence type="predicted"/>
<gene>
    <name evidence="4" type="ORF">SADUNF_Sadunf04G0094200</name>
</gene>
<evidence type="ECO:0000313" key="5">
    <source>
        <dbReference type="Proteomes" id="UP000657918"/>
    </source>
</evidence>
<dbReference type="Gene3D" id="4.10.60.10">
    <property type="entry name" value="Zinc finger, CCHC-type"/>
    <property type="match status" value="1"/>
</dbReference>
<reference evidence="4 5" key="1">
    <citation type="submission" date="2020-10" db="EMBL/GenBank/DDBJ databases">
        <title>Plant Genome Project.</title>
        <authorList>
            <person name="Zhang R.-G."/>
        </authorList>
    </citation>
    <scope>NUCLEOTIDE SEQUENCE [LARGE SCALE GENOMIC DNA]</scope>
    <source>
        <strain evidence="4">FAFU-HL-1</strain>
        <tissue evidence="4">Leaf</tissue>
    </source>
</reference>
<protein>
    <recommendedName>
        <fullName evidence="3">CCHC-type domain-containing protein</fullName>
    </recommendedName>
</protein>